<dbReference type="GO" id="GO:0016787">
    <property type="term" value="F:hydrolase activity"/>
    <property type="evidence" value="ECO:0000318"/>
    <property type="project" value="GO_Central"/>
</dbReference>
<reference evidence="2 3" key="2">
    <citation type="journal article" date="2003" name="DNA Res.">
        <title>Complete genome structure of Gloeobacter violaceus PCC 7421, a cyanobacterium that lacks thylakoids (supplement).</title>
        <authorList>
            <person name="Nakamura Y."/>
            <person name="Kaneko T."/>
            <person name="Sato S."/>
            <person name="Mimuro M."/>
            <person name="Miyashita H."/>
            <person name="Tsuchiya T."/>
            <person name="Sasamoto S."/>
            <person name="Watanabe A."/>
            <person name="Kawashima K."/>
            <person name="Kishida Y."/>
            <person name="Kiyokawa C."/>
            <person name="Kohara M."/>
            <person name="Matsumoto M."/>
            <person name="Matsuno A."/>
            <person name="Nakazaki N."/>
            <person name="Shimpo S."/>
            <person name="Takeuchi C."/>
            <person name="Yamada M."/>
            <person name="Tabata S."/>
        </authorList>
    </citation>
    <scope>NUCLEOTIDE SEQUENCE [LARGE SCALE GENOMIC DNA]</scope>
    <source>
        <strain evidence="3">ATCC 29082 / PCC 7421</strain>
    </source>
</reference>
<accession>Q7NN64</accession>
<dbReference type="InterPro" id="IPR002925">
    <property type="entry name" value="Dienelactn_hydro"/>
</dbReference>
<evidence type="ECO:0000313" key="3">
    <source>
        <dbReference type="Proteomes" id="UP000000557"/>
    </source>
</evidence>
<name>Q7NN64_GLOVI</name>
<dbReference type="Gene3D" id="3.40.50.1820">
    <property type="entry name" value="alpha/beta hydrolase"/>
    <property type="match status" value="1"/>
</dbReference>
<dbReference type="OrthoDB" id="9787933at2"/>
<reference evidence="2 3" key="1">
    <citation type="journal article" date="2003" name="DNA Res.">
        <title>Complete genome structure of Gloeobacter violaceus PCC 7421, a cyanobacterium that lacks thylakoids.</title>
        <authorList>
            <person name="Nakamura Y."/>
            <person name="Kaneko T."/>
            <person name="Sato S."/>
            <person name="Mimuro M."/>
            <person name="Miyashita H."/>
            <person name="Tsuchiya T."/>
            <person name="Sasamoto S."/>
            <person name="Watanabe A."/>
            <person name="Kawashima K."/>
            <person name="Kishida Y."/>
            <person name="Kiyokawa C."/>
            <person name="Kohara M."/>
            <person name="Matsumoto M."/>
            <person name="Matsuno A."/>
            <person name="Nakazaki N."/>
            <person name="Shimpo S."/>
            <person name="Takeuchi C."/>
            <person name="Yamada M."/>
            <person name="Tabata S."/>
        </authorList>
    </citation>
    <scope>NUCLEOTIDE SEQUENCE [LARGE SCALE GENOMIC DNA]</scope>
    <source>
        <strain evidence="3">ATCC 29082 / PCC 7421</strain>
    </source>
</reference>
<dbReference type="InterPro" id="IPR050261">
    <property type="entry name" value="FrsA_esterase"/>
</dbReference>
<dbReference type="KEGG" id="gvi:glr0549"/>
<dbReference type="InterPro" id="IPR029058">
    <property type="entry name" value="AB_hydrolase_fold"/>
</dbReference>
<dbReference type="EMBL" id="BA000045">
    <property type="protein sequence ID" value="BAC88490.1"/>
    <property type="molecule type" value="Genomic_DNA"/>
</dbReference>
<dbReference type="InParanoid" id="Q7NN64"/>
<gene>
    <name evidence="2" type="ordered locus">glr0549</name>
</gene>
<dbReference type="eggNOG" id="COG0412">
    <property type="taxonomic scope" value="Bacteria"/>
</dbReference>
<dbReference type="STRING" id="251221.gene:10758022"/>
<evidence type="ECO:0000259" key="1">
    <source>
        <dbReference type="Pfam" id="PF01738"/>
    </source>
</evidence>
<dbReference type="Pfam" id="PF01738">
    <property type="entry name" value="DLH"/>
    <property type="match status" value="1"/>
</dbReference>
<keyword evidence="3" id="KW-1185">Reference proteome</keyword>
<evidence type="ECO:0000313" key="2">
    <source>
        <dbReference type="EMBL" id="BAC88490.1"/>
    </source>
</evidence>
<feature type="domain" description="Dienelactone hydrolase" evidence="1">
    <location>
        <begin position="55"/>
        <end position="274"/>
    </location>
</feature>
<dbReference type="PANTHER" id="PTHR22946">
    <property type="entry name" value="DIENELACTONE HYDROLASE DOMAIN-CONTAINING PROTEIN-RELATED"/>
    <property type="match status" value="1"/>
</dbReference>
<dbReference type="EnsemblBacteria" id="BAC88490">
    <property type="protein sequence ID" value="BAC88490"/>
    <property type="gene ID" value="BAC88490"/>
</dbReference>
<proteinExistence type="predicted"/>
<dbReference type="SUPFAM" id="SSF53474">
    <property type="entry name" value="alpha/beta-Hydrolases"/>
    <property type="match status" value="1"/>
</dbReference>
<dbReference type="PATRIC" id="fig|251221.4.peg.558"/>
<dbReference type="PhylomeDB" id="Q7NN64"/>
<dbReference type="AlphaFoldDB" id="Q7NN64"/>
<dbReference type="PANTHER" id="PTHR22946:SF0">
    <property type="entry name" value="DIENELACTONE HYDROLASE DOMAIN-CONTAINING PROTEIN"/>
    <property type="match status" value="1"/>
</dbReference>
<protein>
    <submittedName>
        <fullName evidence="2">Glr0549 protein</fullName>
    </submittedName>
</protein>
<dbReference type="Proteomes" id="UP000000557">
    <property type="component" value="Chromosome"/>
</dbReference>
<organism evidence="2 3">
    <name type="scientific">Gloeobacter violaceus (strain ATCC 29082 / PCC 7421)</name>
    <dbReference type="NCBI Taxonomy" id="251221"/>
    <lineage>
        <taxon>Bacteria</taxon>
        <taxon>Bacillati</taxon>
        <taxon>Cyanobacteriota</taxon>
        <taxon>Cyanophyceae</taxon>
        <taxon>Gloeobacterales</taxon>
        <taxon>Gloeobacteraceae</taxon>
        <taxon>Gloeobacter</taxon>
    </lineage>
</organism>
<dbReference type="ESTHER" id="glovi-q7nn64">
    <property type="family name" value="Dienelactone_hydrolase"/>
</dbReference>
<dbReference type="HOGENOM" id="CLU_054590_3_0_3"/>
<sequence>MEAAGGSHSFNTSGPSTHRLVALHSERQATMAVQTSAGIYAEFLDYAADEVLCEAYVAHDGTDGSKHPCVIVAHDWSGQNASIRTATEQFVSYGYLGFALDVYGKGVRGGETDDNSALMAPLMQDRALLRRRLLAAVAAAKRHPLVDPDRIAVVGYCFGGLCALDVARSATPDVPGVVSIHGVLQPPRIGVQASIRAKVLILHGWEDPMAPPADVLAVAQELTEAGADWQIHAYGHAMHSFSWPLANRPEVGIAYNSSAHKRSTIALQKFLEEIFKAVVS</sequence>